<evidence type="ECO:0000259" key="10">
    <source>
        <dbReference type="Pfam" id="PF21088"/>
    </source>
</evidence>
<gene>
    <name evidence="11" type="ORF">F0M18_15545</name>
</gene>
<dbReference type="Pfam" id="PF21088">
    <property type="entry name" value="MS_channel_1st"/>
    <property type="match status" value="1"/>
</dbReference>
<reference evidence="11 12" key="1">
    <citation type="submission" date="2019-09" db="EMBL/GenBank/DDBJ databases">
        <authorList>
            <person name="Chen X.-Y."/>
        </authorList>
    </citation>
    <scope>NUCLEOTIDE SEQUENCE [LARGE SCALE GENOMIC DNA]</scope>
    <source>
        <strain evidence="11 12">NY5</strain>
    </source>
</reference>
<keyword evidence="8" id="KW-0732">Signal</keyword>
<evidence type="ECO:0000256" key="2">
    <source>
        <dbReference type="ARBA" id="ARBA00008017"/>
    </source>
</evidence>
<evidence type="ECO:0000256" key="8">
    <source>
        <dbReference type="SAM" id="SignalP"/>
    </source>
</evidence>
<dbReference type="GO" id="GO:0008381">
    <property type="term" value="F:mechanosensitive monoatomic ion channel activity"/>
    <property type="evidence" value="ECO:0007669"/>
    <property type="project" value="UniProtKB-ARBA"/>
</dbReference>
<dbReference type="InterPro" id="IPR010920">
    <property type="entry name" value="LSM_dom_sf"/>
</dbReference>
<comment type="caution">
    <text evidence="11">The sequence shown here is derived from an EMBL/GenBank/DDBJ whole genome shotgun (WGS) entry which is preliminary data.</text>
</comment>
<sequence>MPHILHLLVLITCITALPAAAQSDIESPELSARELIEQEKETEKLVEEKASSDPDAFREQATPLAAMLGLREAMRSKDYESLGKYLDRRYIDEALEQYSDEQLLRALGYVFNLQNIIDVTTLSDDPEGSLGDGLPSYRDRIGSVRLQDEEIPIYLQRVPDGKGGRVWKLSNATVARIPDMWEELGYSDAAIKLGDWLPEFRFMGMQNWQIASLVLFFLLAWPLAGLVSYLLMRLALLVPNRFPLGIQHFFRRPMRFFIFIVIAKLLIDQLGLSMTARILLESSGIEYIAFTVLILGLLSLLRDYQIRKMQHAGNAHYVALLKPFTTIVKIIVVTVIALVWAKRAGYDMSTILAGLGVGSLAVALAAQKTLENVIGAVTLYTARPVSAGDFCRFGDVTGVVEEIGLRSTIIRTLDRSMVVIPNSVFSSVEIENYSQRDRIRFFRRYQIQVPGAAQMRALLEDIRGLLAANENVLEDTISVRFEDIVNGNAILRLDAGVATTDFQVFLAVAEEINIGILAAAEKQDCVFTGPARLNQDPAPAASDGQGTDA</sequence>
<feature type="signal peptide" evidence="8">
    <location>
        <begin position="1"/>
        <end position="21"/>
    </location>
</feature>
<protein>
    <submittedName>
        <fullName evidence="11">Mechanosensitive ion channel</fullName>
    </submittedName>
</protein>
<evidence type="ECO:0000313" key="11">
    <source>
        <dbReference type="EMBL" id="KAA1189759.1"/>
    </source>
</evidence>
<keyword evidence="3" id="KW-1003">Cell membrane</keyword>
<comment type="subcellular location">
    <subcellularLocation>
        <location evidence="1">Cell membrane</location>
        <topology evidence="1">Multi-pass membrane protein</topology>
    </subcellularLocation>
</comment>
<name>A0A5B0WV42_9GAMM</name>
<evidence type="ECO:0000256" key="5">
    <source>
        <dbReference type="ARBA" id="ARBA00022989"/>
    </source>
</evidence>
<dbReference type="SUPFAM" id="SSF50182">
    <property type="entry name" value="Sm-like ribonucleoproteins"/>
    <property type="match status" value="1"/>
</dbReference>
<feature type="transmembrane region" description="Helical" evidence="7">
    <location>
        <begin position="285"/>
        <end position="304"/>
    </location>
</feature>
<feature type="domain" description="Mechanosensitive ion channel transmembrane helices 2/3" evidence="10">
    <location>
        <begin position="326"/>
        <end position="367"/>
    </location>
</feature>
<evidence type="ECO:0000256" key="6">
    <source>
        <dbReference type="ARBA" id="ARBA00023136"/>
    </source>
</evidence>
<dbReference type="InterPro" id="IPR011014">
    <property type="entry name" value="MscS_channel_TM-2"/>
</dbReference>
<keyword evidence="12" id="KW-1185">Reference proteome</keyword>
<feature type="transmembrane region" description="Helical" evidence="7">
    <location>
        <begin position="256"/>
        <end position="279"/>
    </location>
</feature>
<evidence type="ECO:0000256" key="3">
    <source>
        <dbReference type="ARBA" id="ARBA00022475"/>
    </source>
</evidence>
<dbReference type="InterPro" id="IPR023408">
    <property type="entry name" value="MscS_beta-dom_sf"/>
</dbReference>
<dbReference type="InterPro" id="IPR049142">
    <property type="entry name" value="MS_channel_1st"/>
</dbReference>
<feature type="transmembrane region" description="Helical" evidence="7">
    <location>
        <begin position="210"/>
        <end position="236"/>
    </location>
</feature>
<dbReference type="Pfam" id="PF00924">
    <property type="entry name" value="MS_channel_2nd"/>
    <property type="match status" value="1"/>
</dbReference>
<dbReference type="SUPFAM" id="SSF82861">
    <property type="entry name" value="Mechanosensitive channel protein MscS (YggB), transmembrane region"/>
    <property type="match status" value="1"/>
</dbReference>
<proteinExistence type="inferred from homology"/>
<dbReference type="PANTHER" id="PTHR30566">
    <property type="entry name" value="YNAI-RELATED MECHANOSENSITIVE ION CHANNEL"/>
    <property type="match status" value="1"/>
</dbReference>
<dbReference type="Proteomes" id="UP000323708">
    <property type="component" value="Unassembled WGS sequence"/>
</dbReference>
<comment type="similarity">
    <text evidence="2">Belongs to the MscS (TC 1.A.23) family.</text>
</comment>
<dbReference type="InterPro" id="IPR006685">
    <property type="entry name" value="MscS_channel_2nd"/>
</dbReference>
<evidence type="ECO:0000256" key="7">
    <source>
        <dbReference type="SAM" id="Phobius"/>
    </source>
</evidence>
<dbReference type="Gene3D" id="2.30.30.60">
    <property type="match status" value="1"/>
</dbReference>
<evidence type="ECO:0000259" key="9">
    <source>
        <dbReference type="Pfam" id="PF00924"/>
    </source>
</evidence>
<evidence type="ECO:0000313" key="12">
    <source>
        <dbReference type="Proteomes" id="UP000323708"/>
    </source>
</evidence>
<organism evidence="11 12">
    <name type="scientific">Pseudohalioglobus sediminis</name>
    <dbReference type="NCBI Taxonomy" id="2606449"/>
    <lineage>
        <taxon>Bacteria</taxon>
        <taxon>Pseudomonadati</taxon>
        <taxon>Pseudomonadota</taxon>
        <taxon>Gammaproteobacteria</taxon>
        <taxon>Cellvibrionales</taxon>
        <taxon>Halieaceae</taxon>
        <taxon>Pseudohalioglobus</taxon>
    </lineage>
</organism>
<dbReference type="PANTHER" id="PTHR30566:SF5">
    <property type="entry name" value="MECHANOSENSITIVE ION CHANNEL PROTEIN 1, MITOCHONDRIAL-RELATED"/>
    <property type="match status" value="1"/>
</dbReference>
<dbReference type="GO" id="GO:0005886">
    <property type="term" value="C:plasma membrane"/>
    <property type="evidence" value="ECO:0007669"/>
    <property type="project" value="UniProtKB-SubCell"/>
</dbReference>
<keyword evidence="6 7" id="KW-0472">Membrane</keyword>
<feature type="transmembrane region" description="Helical" evidence="7">
    <location>
        <begin position="316"/>
        <end position="340"/>
    </location>
</feature>
<dbReference type="EMBL" id="VTUX01000007">
    <property type="protein sequence ID" value="KAA1189759.1"/>
    <property type="molecule type" value="Genomic_DNA"/>
</dbReference>
<dbReference type="AlphaFoldDB" id="A0A5B0WV42"/>
<keyword evidence="5 7" id="KW-1133">Transmembrane helix</keyword>
<feature type="transmembrane region" description="Helical" evidence="7">
    <location>
        <begin position="346"/>
        <end position="366"/>
    </location>
</feature>
<evidence type="ECO:0000256" key="1">
    <source>
        <dbReference type="ARBA" id="ARBA00004651"/>
    </source>
</evidence>
<feature type="chain" id="PRO_5022817593" evidence="8">
    <location>
        <begin position="22"/>
        <end position="549"/>
    </location>
</feature>
<dbReference type="RefSeq" id="WP_149612368.1">
    <property type="nucleotide sequence ID" value="NZ_VTUX01000007.1"/>
</dbReference>
<evidence type="ECO:0000256" key="4">
    <source>
        <dbReference type="ARBA" id="ARBA00022692"/>
    </source>
</evidence>
<accession>A0A5B0WV42</accession>
<feature type="domain" description="Mechanosensitive ion channel MscS" evidence="9">
    <location>
        <begin position="369"/>
        <end position="434"/>
    </location>
</feature>
<dbReference type="Gene3D" id="1.10.287.1260">
    <property type="match status" value="1"/>
</dbReference>
<keyword evidence="4 7" id="KW-0812">Transmembrane</keyword>